<dbReference type="EC" id="3.4.11.18" evidence="6 7"/>
<dbReference type="PANTHER" id="PTHR43330">
    <property type="entry name" value="METHIONINE AMINOPEPTIDASE"/>
    <property type="match status" value="1"/>
</dbReference>
<evidence type="ECO:0000313" key="10">
    <source>
        <dbReference type="Proteomes" id="UP001595476"/>
    </source>
</evidence>
<dbReference type="Gene3D" id="3.90.230.10">
    <property type="entry name" value="Creatinase/methionine aminopeptidase superfamily"/>
    <property type="match status" value="1"/>
</dbReference>
<dbReference type="NCBIfam" id="TIGR00500">
    <property type="entry name" value="met_pdase_I"/>
    <property type="match status" value="1"/>
</dbReference>
<keyword evidence="5 6" id="KW-0378">Hydrolase</keyword>
<feature type="binding site" evidence="6">
    <location>
        <position position="104"/>
    </location>
    <ligand>
        <name>a divalent metal cation</name>
        <dbReference type="ChEBI" id="CHEBI:60240"/>
        <label>1</label>
    </ligand>
</feature>
<comment type="similarity">
    <text evidence="6">Belongs to the peptidase M24A family. Methionine aminopeptidase type 1 subfamily.</text>
</comment>
<dbReference type="InterPro" id="IPR036005">
    <property type="entry name" value="Creatinase/aminopeptidase-like"/>
</dbReference>
<dbReference type="PRINTS" id="PR00599">
    <property type="entry name" value="MAPEPTIDASE"/>
</dbReference>
<dbReference type="SUPFAM" id="SSF55920">
    <property type="entry name" value="Creatinase/aminopeptidase"/>
    <property type="match status" value="1"/>
</dbReference>
<dbReference type="EMBL" id="JBHRSZ010000002">
    <property type="protein sequence ID" value="MFC3150728.1"/>
    <property type="molecule type" value="Genomic_DNA"/>
</dbReference>
<dbReference type="PANTHER" id="PTHR43330:SF13">
    <property type="entry name" value="METHIONINE AMINOPEPTIDASE 2"/>
    <property type="match status" value="1"/>
</dbReference>
<evidence type="ECO:0000313" key="9">
    <source>
        <dbReference type="EMBL" id="MFC3150728.1"/>
    </source>
</evidence>
<dbReference type="CDD" id="cd01086">
    <property type="entry name" value="MetAP1"/>
    <property type="match status" value="1"/>
</dbReference>
<feature type="binding site" evidence="6">
    <location>
        <position position="93"/>
    </location>
    <ligand>
        <name>a divalent metal cation</name>
        <dbReference type="ChEBI" id="CHEBI:60240"/>
        <label>1</label>
    </ligand>
</feature>
<dbReference type="GO" id="GO:0004239">
    <property type="term" value="F:initiator methionyl aminopeptidase activity"/>
    <property type="evidence" value="ECO:0007669"/>
    <property type="project" value="UniProtKB-EC"/>
</dbReference>
<accession>A0ABV7HDV0</accession>
<dbReference type="HAMAP" id="MF_01974">
    <property type="entry name" value="MetAP_1"/>
    <property type="match status" value="1"/>
</dbReference>
<evidence type="ECO:0000256" key="3">
    <source>
        <dbReference type="ARBA" id="ARBA00022670"/>
    </source>
</evidence>
<feature type="domain" description="Peptidase M24" evidence="8">
    <location>
        <begin position="12"/>
        <end position="239"/>
    </location>
</feature>
<comment type="subunit">
    <text evidence="6">Monomer.</text>
</comment>
<evidence type="ECO:0000256" key="2">
    <source>
        <dbReference type="ARBA" id="ARBA00022438"/>
    </source>
</evidence>
<comment type="catalytic activity">
    <reaction evidence="6 7">
        <text>Release of N-terminal amino acids, preferentially methionine, from peptides and arylamides.</text>
        <dbReference type="EC" id="3.4.11.18"/>
    </reaction>
</comment>
<dbReference type="Proteomes" id="UP001595476">
    <property type="component" value="Unassembled WGS sequence"/>
</dbReference>
<feature type="binding site" evidence="6">
    <location>
        <position position="76"/>
    </location>
    <ligand>
        <name>substrate</name>
    </ligand>
</feature>
<dbReference type="RefSeq" id="WP_386718055.1">
    <property type="nucleotide sequence ID" value="NZ_JBHRSZ010000002.1"/>
</dbReference>
<dbReference type="InterPro" id="IPR002467">
    <property type="entry name" value="Pept_M24A_MAP1"/>
</dbReference>
<feature type="binding site" evidence="6">
    <location>
        <position position="232"/>
    </location>
    <ligand>
        <name>a divalent metal cation</name>
        <dbReference type="ChEBI" id="CHEBI:60240"/>
        <label>1</label>
    </ligand>
</feature>
<comment type="cofactor">
    <cofactor evidence="6">
        <name>Co(2+)</name>
        <dbReference type="ChEBI" id="CHEBI:48828"/>
    </cofactor>
    <cofactor evidence="6">
        <name>Zn(2+)</name>
        <dbReference type="ChEBI" id="CHEBI:29105"/>
    </cofactor>
    <cofactor evidence="6">
        <name>Mn(2+)</name>
        <dbReference type="ChEBI" id="CHEBI:29035"/>
    </cofactor>
    <cofactor evidence="6">
        <name>Fe(2+)</name>
        <dbReference type="ChEBI" id="CHEBI:29033"/>
    </cofactor>
    <text evidence="6">Binds 2 divalent metal cations per subunit. Has a high-affinity and a low affinity metal-binding site. The true nature of the physiological cofactor is under debate. The enzyme is active with cobalt, zinc, manganese or divalent iron ions. Most likely, methionine aminopeptidases function as mononuclear Fe(2+)-metalloproteases under physiological conditions, and the catalytically relevant metal-binding site has been assigned to the histidine-containing high-affinity site.</text>
</comment>
<dbReference type="Pfam" id="PF00557">
    <property type="entry name" value="Peptidase_M24"/>
    <property type="match status" value="1"/>
</dbReference>
<evidence type="ECO:0000256" key="4">
    <source>
        <dbReference type="ARBA" id="ARBA00022723"/>
    </source>
</evidence>
<feature type="binding site" evidence="6">
    <location>
        <position position="174"/>
    </location>
    <ligand>
        <name>substrate</name>
    </ligand>
</feature>
<keyword evidence="2 6" id="KW-0031">Aminopeptidase</keyword>
<evidence type="ECO:0000256" key="6">
    <source>
        <dbReference type="HAMAP-Rule" id="MF_01974"/>
    </source>
</evidence>
<feature type="binding site" evidence="6">
    <location>
        <position position="201"/>
    </location>
    <ligand>
        <name>a divalent metal cation</name>
        <dbReference type="ChEBI" id="CHEBI:60240"/>
        <label>2</label>
        <note>catalytic</note>
    </ligand>
</feature>
<name>A0ABV7HDV0_9GAMM</name>
<sequence length="248" mass="26969">MTIETEEDLLKLKAIGRIVAATLKKMMQSTEPGMTTWELDQIGKKLLESYGANSAPKVTYDFPGYTCISINEEAAHGIPGSRVIQPGDIVNIDVSAEKDGYFGDTGGTFVVPPSNELKDRLIASTQRALSNACVSAKAGNPLNLIGKSIQNVAEQTGFRIIKNLCSHGVGRGLHEEPTEIYGYYEPRDKRRLHEGLVITIEPFLSTKSSFVSEGKDGWTLLGQEGNLSAQFEHTMVITKGKPILLTVA</sequence>
<evidence type="ECO:0000259" key="8">
    <source>
        <dbReference type="Pfam" id="PF00557"/>
    </source>
</evidence>
<dbReference type="InterPro" id="IPR001714">
    <property type="entry name" value="Pept_M24_MAP"/>
</dbReference>
<feature type="binding site" evidence="6">
    <location>
        <position position="104"/>
    </location>
    <ligand>
        <name>a divalent metal cation</name>
        <dbReference type="ChEBI" id="CHEBI:60240"/>
        <label>2</label>
        <note>catalytic</note>
    </ligand>
</feature>
<organism evidence="9 10">
    <name type="scientific">Litoribrevibacter euphylliae</name>
    <dbReference type="NCBI Taxonomy" id="1834034"/>
    <lineage>
        <taxon>Bacteria</taxon>
        <taxon>Pseudomonadati</taxon>
        <taxon>Pseudomonadota</taxon>
        <taxon>Gammaproteobacteria</taxon>
        <taxon>Oceanospirillales</taxon>
        <taxon>Oceanospirillaceae</taxon>
        <taxon>Litoribrevibacter</taxon>
    </lineage>
</organism>
<comment type="function">
    <text evidence="1 6">Removes the N-terminal methionine from nascent proteins. The N-terminal methionine is often cleaved when the second residue in the primary sequence is small and uncharged (Met-Ala-, Cys, Gly, Pro, Ser, Thr, or Val). Requires deformylation of the N(alpha)-formylated initiator methionine before it can be hydrolyzed.</text>
</comment>
<reference evidence="10" key="1">
    <citation type="journal article" date="2019" name="Int. J. Syst. Evol. Microbiol.">
        <title>The Global Catalogue of Microorganisms (GCM) 10K type strain sequencing project: providing services to taxonomists for standard genome sequencing and annotation.</title>
        <authorList>
            <consortium name="The Broad Institute Genomics Platform"/>
            <consortium name="The Broad Institute Genome Sequencing Center for Infectious Disease"/>
            <person name="Wu L."/>
            <person name="Ma J."/>
        </authorList>
    </citation>
    <scope>NUCLEOTIDE SEQUENCE [LARGE SCALE GENOMIC DNA]</scope>
    <source>
        <strain evidence="10">KCTC 52438</strain>
    </source>
</reference>
<keyword evidence="3 6" id="KW-0645">Protease</keyword>
<keyword evidence="10" id="KW-1185">Reference proteome</keyword>
<dbReference type="InterPro" id="IPR000994">
    <property type="entry name" value="Pept_M24"/>
</dbReference>
<evidence type="ECO:0000256" key="1">
    <source>
        <dbReference type="ARBA" id="ARBA00002521"/>
    </source>
</evidence>
<proteinExistence type="inferred from homology"/>
<keyword evidence="4 6" id="KW-0479">Metal-binding</keyword>
<evidence type="ECO:0000256" key="5">
    <source>
        <dbReference type="ARBA" id="ARBA00022801"/>
    </source>
</evidence>
<gene>
    <name evidence="6 9" type="primary">map</name>
    <name evidence="9" type="ORF">ACFOEK_06800</name>
</gene>
<feature type="binding site" evidence="6">
    <location>
        <position position="232"/>
    </location>
    <ligand>
        <name>a divalent metal cation</name>
        <dbReference type="ChEBI" id="CHEBI:60240"/>
        <label>2</label>
        <note>catalytic</note>
    </ligand>
</feature>
<evidence type="ECO:0000256" key="7">
    <source>
        <dbReference type="RuleBase" id="RU003653"/>
    </source>
</evidence>
<feature type="binding site" evidence="6">
    <location>
        <position position="167"/>
    </location>
    <ligand>
        <name>a divalent metal cation</name>
        <dbReference type="ChEBI" id="CHEBI:60240"/>
        <label>2</label>
        <note>catalytic</note>
    </ligand>
</feature>
<comment type="caution">
    <text evidence="9">The sequence shown here is derived from an EMBL/GenBank/DDBJ whole genome shotgun (WGS) entry which is preliminary data.</text>
</comment>
<protein>
    <recommendedName>
        <fullName evidence="6 7">Methionine aminopeptidase</fullName>
        <shortName evidence="6">MAP</shortName>
        <shortName evidence="6">MetAP</shortName>
        <ecNumber evidence="6 7">3.4.11.18</ecNumber>
    </recommendedName>
    <alternativeName>
        <fullName evidence="6">Peptidase M</fullName>
    </alternativeName>
</protein>